<dbReference type="EMBL" id="BGPR01000191">
    <property type="protein sequence ID" value="GBM03422.1"/>
    <property type="molecule type" value="Genomic_DNA"/>
</dbReference>
<evidence type="ECO:0000313" key="1">
    <source>
        <dbReference type="EMBL" id="GBM03422.1"/>
    </source>
</evidence>
<evidence type="ECO:0000313" key="2">
    <source>
        <dbReference type="Proteomes" id="UP000499080"/>
    </source>
</evidence>
<dbReference type="AlphaFoldDB" id="A0A4Y2CG72"/>
<name>A0A4Y2CG72_ARAVE</name>
<protein>
    <submittedName>
        <fullName evidence="1">Uncharacterized protein</fullName>
    </submittedName>
</protein>
<sequence>MSTKMNFRQFCNAFYMTRDDSKSSLVAEELIKFSLVTLTSRFEATRGLFWDGTRYLNLGQMTRSTPEQAPPLHTSAPHQLEDVWPSTYDLACNGPNAR</sequence>
<organism evidence="1 2">
    <name type="scientific">Araneus ventricosus</name>
    <name type="common">Orbweaver spider</name>
    <name type="synonym">Epeira ventricosa</name>
    <dbReference type="NCBI Taxonomy" id="182803"/>
    <lineage>
        <taxon>Eukaryota</taxon>
        <taxon>Metazoa</taxon>
        <taxon>Ecdysozoa</taxon>
        <taxon>Arthropoda</taxon>
        <taxon>Chelicerata</taxon>
        <taxon>Arachnida</taxon>
        <taxon>Araneae</taxon>
        <taxon>Araneomorphae</taxon>
        <taxon>Entelegynae</taxon>
        <taxon>Araneoidea</taxon>
        <taxon>Araneidae</taxon>
        <taxon>Araneus</taxon>
    </lineage>
</organism>
<proteinExistence type="predicted"/>
<comment type="caution">
    <text evidence="1">The sequence shown here is derived from an EMBL/GenBank/DDBJ whole genome shotgun (WGS) entry which is preliminary data.</text>
</comment>
<keyword evidence="2" id="KW-1185">Reference proteome</keyword>
<accession>A0A4Y2CG72</accession>
<reference evidence="1 2" key="1">
    <citation type="journal article" date="2019" name="Sci. Rep.">
        <title>Orb-weaving spider Araneus ventricosus genome elucidates the spidroin gene catalogue.</title>
        <authorList>
            <person name="Kono N."/>
            <person name="Nakamura H."/>
            <person name="Ohtoshi R."/>
            <person name="Moran D.A.P."/>
            <person name="Shinohara A."/>
            <person name="Yoshida Y."/>
            <person name="Fujiwara M."/>
            <person name="Mori M."/>
            <person name="Tomita M."/>
            <person name="Arakawa K."/>
        </authorList>
    </citation>
    <scope>NUCLEOTIDE SEQUENCE [LARGE SCALE GENOMIC DNA]</scope>
</reference>
<dbReference type="Proteomes" id="UP000499080">
    <property type="component" value="Unassembled WGS sequence"/>
</dbReference>
<gene>
    <name evidence="1" type="ORF">AVEN_265462_1</name>
</gene>